<keyword evidence="1" id="KW-0732">Signal</keyword>
<dbReference type="InterPro" id="IPR012885">
    <property type="entry name" value="F-box_Sdz-33"/>
</dbReference>
<dbReference type="GeneID" id="78774557"/>
<dbReference type="EMBL" id="WUAV01000002">
    <property type="protein sequence ID" value="KAF1767976.1"/>
    <property type="molecule type" value="Genomic_DNA"/>
</dbReference>
<dbReference type="PROSITE" id="PS50181">
    <property type="entry name" value="FBOX"/>
    <property type="match status" value="1"/>
</dbReference>
<dbReference type="Pfam" id="PF07735">
    <property type="entry name" value="FBA_2"/>
    <property type="match status" value="1"/>
</dbReference>
<proteinExistence type="predicted"/>
<dbReference type="PANTHER" id="PTHR21503:SF8">
    <property type="entry name" value="F-BOX ASSOCIATED DOMAIN-CONTAINING PROTEIN-RELATED"/>
    <property type="match status" value="1"/>
</dbReference>
<name>A0A6A5HMT7_CAERE</name>
<evidence type="ECO:0000313" key="3">
    <source>
        <dbReference type="EMBL" id="KAF1767976.1"/>
    </source>
</evidence>
<feature type="signal peptide" evidence="1">
    <location>
        <begin position="1"/>
        <end position="19"/>
    </location>
</feature>
<dbReference type="Proteomes" id="UP000483820">
    <property type="component" value="Chromosome II"/>
</dbReference>
<protein>
    <recommendedName>
        <fullName evidence="2">F-box domain-containing protein</fullName>
    </recommendedName>
</protein>
<evidence type="ECO:0000313" key="4">
    <source>
        <dbReference type="Proteomes" id="UP000483820"/>
    </source>
</evidence>
<sequence>MMIPLLRLPHLILKPILHSLSLCDLTSLSACSKKTRIVIKMLIKLPSPHELMQNRSIEYCPMDFLCYLRLDMSSSEFHQQVSYSIRIDWGGIHLLITLRRIDSCEIKFYFHIRSINNTWNHVIDNRRWKKDVKSGILEISGVSLPISYRSKFKTFQLFWDYDYHGLITLIKYFKDTFALEIDELLIFLKDYSDLPGIKLLIDSLANATIQELYLISDIPDEAFLKMVLHNLTALESNVLELSVNDQFQFRKHFKSEIFKVEKANWFTFGNLLLLQASKVKISDSQFTNRDMKEYMDRWMTGEFEKLKTLSVEMCEQFDEAYFMDQW</sequence>
<feature type="domain" description="F-box" evidence="2">
    <location>
        <begin position="2"/>
        <end position="55"/>
    </location>
</feature>
<dbReference type="AlphaFoldDB" id="A0A6A5HMT7"/>
<gene>
    <name evidence="3" type="ORF">GCK72_007937</name>
</gene>
<dbReference type="KEGG" id="crq:GCK72_007937"/>
<evidence type="ECO:0000256" key="1">
    <source>
        <dbReference type="SAM" id="SignalP"/>
    </source>
</evidence>
<evidence type="ECO:0000259" key="2">
    <source>
        <dbReference type="PROSITE" id="PS50181"/>
    </source>
</evidence>
<accession>A0A6A5HMT7</accession>
<comment type="caution">
    <text evidence="3">The sequence shown here is derived from an EMBL/GenBank/DDBJ whole genome shotgun (WGS) entry which is preliminary data.</text>
</comment>
<reference evidence="3 4" key="1">
    <citation type="submission" date="2019-12" db="EMBL/GenBank/DDBJ databases">
        <title>Chromosome-level assembly of the Caenorhabditis remanei genome.</title>
        <authorList>
            <person name="Teterina A.A."/>
            <person name="Willis J.H."/>
            <person name="Phillips P.C."/>
        </authorList>
    </citation>
    <scope>NUCLEOTIDE SEQUENCE [LARGE SCALE GENOMIC DNA]</scope>
    <source>
        <strain evidence="3 4">PX506</strain>
        <tissue evidence="3">Whole organism</tissue>
    </source>
</reference>
<dbReference type="CTD" id="78774557"/>
<dbReference type="Pfam" id="PF00646">
    <property type="entry name" value="F-box"/>
    <property type="match status" value="1"/>
</dbReference>
<dbReference type="InterPro" id="IPR001810">
    <property type="entry name" value="F-box_dom"/>
</dbReference>
<dbReference type="RefSeq" id="XP_053590741.1">
    <property type="nucleotide sequence ID" value="XM_053726547.1"/>
</dbReference>
<feature type="chain" id="PRO_5025514902" description="F-box domain-containing protein" evidence="1">
    <location>
        <begin position="20"/>
        <end position="326"/>
    </location>
</feature>
<dbReference type="PANTHER" id="PTHR21503">
    <property type="entry name" value="F-BOX-CONTAINING HYPOTHETICAL PROTEIN C.ELEGANS"/>
    <property type="match status" value="1"/>
</dbReference>
<organism evidence="3 4">
    <name type="scientific">Caenorhabditis remanei</name>
    <name type="common">Caenorhabditis vulgaris</name>
    <dbReference type="NCBI Taxonomy" id="31234"/>
    <lineage>
        <taxon>Eukaryota</taxon>
        <taxon>Metazoa</taxon>
        <taxon>Ecdysozoa</taxon>
        <taxon>Nematoda</taxon>
        <taxon>Chromadorea</taxon>
        <taxon>Rhabditida</taxon>
        <taxon>Rhabditina</taxon>
        <taxon>Rhabditomorpha</taxon>
        <taxon>Rhabditoidea</taxon>
        <taxon>Rhabditidae</taxon>
        <taxon>Peloderinae</taxon>
        <taxon>Caenorhabditis</taxon>
    </lineage>
</organism>